<dbReference type="InterPro" id="IPR027417">
    <property type="entry name" value="P-loop_NTPase"/>
</dbReference>
<feature type="domain" description="HTH luxR-type" evidence="3">
    <location>
        <begin position="786"/>
        <end position="850"/>
    </location>
</feature>
<organism evidence="4 5">
    <name type="scientific">Actinoplanes sichuanensis</name>
    <dbReference type="NCBI Taxonomy" id="512349"/>
    <lineage>
        <taxon>Bacteria</taxon>
        <taxon>Bacillati</taxon>
        <taxon>Actinomycetota</taxon>
        <taxon>Actinomycetes</taxon>
        <taxon>Micromonosporales</taxon>
        <taxon>Micromonosporaceae</taxon>
        <taxon>Actinoplanes</taxon>
    </lineage>
</organism>
<dbReference type="SUPFAM" id="SSF48452">
    <property type="entry name" value="TPR-like"/>
    <property type="match status" value="1"/>
</dbReference>
<keyword evidence="2 4" id="KW-0067">ATP-binding</keyword>
<dbReference type="InterPro" id="IPR000792">
    <property type="entry name" value="Tscrpt_reg_LuxR_C"/>
</dbReference>
<dbReference type="GO" id="GO:0005524">
    <property type="term" value="F:ATP binding"/>
    <property type="evidence" value="ECO:0007669"/>
    <property type="project" value="UniProtKB-KW"/>
</dbReference>
<gene>
    <name evidence="4" type="ORF">ACFQ5G_30105</name>
</gene>
<protein>
    <submittedName>
        <fullName evidence="4">ATP-binding protein</fullName>
    </submittedName>
</protein>
<dbReference type="InterPro" id="IPR041664">
    <property type="entry name" value="AAA_16"/>
</dbReference>
<sequence>MELWERAGALARLDELVRESRRSGRVALVGGEAGIGKSSLVTAFGQRCGGRIRLLPGMCDPLVTPRALGPVHDIGRQAGGRLAELLNAGADRAEVLDALVGELSGPGRRPLPVVVVEDAHWADEATTDLLVFLSRRIGRLAALLVVTFRDDEVGPEHPLRAALAAMPREVVRRIPLPPLSEACVAEQAARSGRDAAELFHLTGGNPLLVTELLGDAERPDGALFGRRPGRTGRVAVPEAVRDLVLGRLQGLPGPARELARLVAVVPTRAENALLGDRVPEVQQCLDAGVLVASADGVGVGYRHELLRRAVEESLSPVARAALHQRVLDVLERRDVDPARRAHHARLAGDGGAVLRHGTAAAVRAAGQGAHREAAAHYRAVLRYATRLPPSDRAELLEAYAVQAYLAGVASEGLPACREALRVWRSLGVPDRIGGCLRWISRLAWWSGHGAEARVAAAEAVDALETGPPGRPLAMAYSNRSQLHMLAHELDAAVEWGDRARQLATGLGDLETELHASVNVASARMQSGDPAAAQELRRLHRAAAAAGLTDHAARALVNRASTLIEHCAHRGVLPAGDDTRSGSDAAGAAAALEEALTYAAGQDLDGYVQYLLGLRAMIRFETRDWAGALADAESALERPSRGGVAVVPALVARGRIRSARGADGASADLDAAAAHAYGLAELQWIGLVAAARSEYFLLAGDPVRAAAEARPAFEQATALGHRWFAAELANCLRLAGDASVAVPPPRFDPGYLTVLDQLGAVRAAGWLRAELRRQGVTGVPRGPRPATAADDAGLTARQAQVLELLADGLSNADIAARLTLSVKTVEHHVSAVLNKLGVTSRGQAAARRRSS</sequence>
<evidence type="ECO:0000259" key="3">
    <source>
        <dbReference type="PROSITE" id="PS50043"/>
    </source>
</evidence>
<dbReference type="Pfam" id="PF13191">
    <property type="entry name" value="AAA_16"/>
    <property type="match status" value="1"/>
</dbReference>
<evidence type="ECO:0000256" key="2">
    <source>
        <dbReference type="ARBA" id="ARBA00022840"/>
    </source>
</evidence>
<dbReference type="Gene3D" id="1.10.10.10">
    <property type="entry name" value="Winged helix-like DNA-binding domain superfamily/Winged helix DNA-binding domain"/>
    <property type="match status" value="1"/>
</dbReference>
<name>A0ABW4AG24_9ACTN</name>
<dbReference type="PROSITE" id="PS00622">
    <property type="entry name" value="HTH_LUXR_1"/>
    <property type="match status" value="1"/>
</dbReference>
<dbReference type="SUPFAM" id="SSF52540">
    <property type="entry name" value="P-loop containing nucleoside triphosphate hydrolases"/>
    <property type="match status" value="1"/>
</dbReference>
<dbReference type="RefSeq" id="WP_317792221.1">
    <property type="nucleotide sequence ID" value="NZ_AP028461.1"/>
</dbReference>
<dbReference type="SUPFAM" id="SSF46894">
    <property type="entry name" value="C-terminal effector domain of the bipartite response regulators"/>
    <property type="match status" value="1"/>
</dbReference>
<dbReference type="Pfam" id="PF00196">
    <property type="entry name" value="GerE"/>
    <property type="match status" value="1"/>
</dbReference>
<dbReference type="SMART" id="SM00421">
    <property type="entry name" value="HTH_LUXR"/>
    <property type="match status" value="1"/>
</dbReference>
<dbReference type="Gene3D" id="1.25.40.10">
    <property type="entry name" value="Tetratricopeptide repeat domain"/>
    <property type="match status" value="1"/>
</dbReference>
<dbReference type="CDD" id="cd06170">
    <property type="entry name" value="LuxR_C_like"/>
    <property type="match status" value="1"/>
</dbReference>
<dbReference type="EMBL" id="JBHTMK010000040">
    <property type="protein sequence ID" value="MFD1369614.1"/>
    <property type="molecule type" value="Genomic_DNA"/>
</dbReference>
<accession>A0ABW4AG24</accession>
<dbReference type="InterPro" id="IPR036388">
    <property type="entry name" value="WH-like_DNA-bd_sf"/>
</dbReference>
<comment type="caution">
    <text evidence="4">The sequence shown here is derived from an EMBL/GenBank/DDBJ whole genome shotgun (WGS) entry which is preliminary data.</text>
</comment>
<dbReference type="PRINTS" id="PR00038">
    <property type="entry name" value="HTHLUXR"/>
</dbReference>
<reference evidence="5" key="1">
    <citation type="journal article" date="2019" name="Int. J. Syst. Evol. Microbiol.">
        <title>The Global Catalogue of Microorganisms (GCM) 10K type strain sequencing project: providing services to taxonomists for standard genome sequencing and annotation.</title>
        <authorList>
            <consortium name="The Broad Institute Genomics Platform"/>
            <consortium name="The Broad Institute Genome Sequencing Center for Infectious Disease"/>
            <person name="Wu L."/>
            <person name="Ma J."/>
        </authorList>
    </citation>
    <scope>NUCLEOTIDE SEQUENCE [LARGE SCALE GENOMIC DNA]</scope>
    <source>
        <strain evidence="5">CCM 7526</strain>
    </source>
</reference>
<dbReference type="PANTHER" id="PTHR16305">
    <property type="entry name" value="TESTICULAR SOLUBLE ADENYLYL CYCLASE"/>
    <property type="match status" value="1"/>
</dbReference>
<evidence type="ECO:0000313" key="4">
    <source>
        <dbReference type="EMBL" id="MFD1369614.1"/>
    </source>
</evidence>
<evidence type="ECO:0000256" key="1">
    <source>
        <dbReference type="ARBA" id="ARBA00022741"/>
    </source>
</evidence>
<dbReference type="InterPro" id="IPR011990">
    <property type="entry name" value="TPR-like_helical_dom_sf"/>
</dbReference>
<evidence type="ECO:0000313" key="5">
    <source>
        <dbReference type="Proteomes" id="UP001597183"/>
    </source>
</evidence>
<dbReference type="InterPro" id="IPR016032">
    <property type="entry name" value="Sig_transdc_resp-reg_C-effctor"/>
</dbReference>
<dbReference type="PANTHER" id="PTHR16305:SF35">
    <property type="entry name" value="TRANSCRIPTIONAL ACTIVATOR DOMAIN"/>
    <property type="match status" value="1"/>
</dbReference>
<keyword evidence="5" id="KW-1185">Reference proteome</keyword>
<dbReference type="Proteomes" id="UP001597183">
    <property type="component" value="Unassembled WGS sequence"/>
</dbReference>
<proteinExistence type="predicted"/>
<keyword evidence="1" id="KW-0547">Nucleotide-binding</keyword>
<dbReference type="PROSITE" id="PS50043">
    <property type="entry name" value="HTH_LUXR_2"/>
    <property type="match status" value="1"/>
</dbReference>